<dbReference type="Gene3D" id="2.160.20.110">
    <property type="match status" value="1"/>
</dbReference>
<evidence type="ECO:0000313" key="2">
    <source>
        <dbReference type="EMBL" id="BDI05042.1"/>
    </source>
</evidence>
<feature type="domain" description="AAA+ ATPase" evidence="1">
    <location>
        <begin position="33"/>
        <end position="177"/>
    </location>
</feature>
<dbReference type="PANTHER" id="PTHR32204">
    <property type="entry name" value="ATPASE RAVA"/>
    <property type="match status" value="1"/>
</dbReference>
<organism evidence="2 3">
    <name type="scientific">Sphaerotilus microaerophilus</name>
    <dbReference type="NCBI Taxonomy" id="2914710"/>
    <lineage>
        <taxon>Bacteria</taxon>
        <taxon>Pseudomonadati</taxon>
        <taxon>Pseudomonadota</taxon>
        <taxon>Betaproteobacteria</taxon>
        <taxon>Burkholderiales</taxon>
        <taxon>Sphaerotilaceae</taxon>
        <taxon>Sphaerotilus</taxon>
    </lineage>
</organism>
<dbReference type="InterPro" id="IPR045427">
    <property type="entry name" value="MoxR"/>
</dbReference>
<dbReference type="Proteomes" id="UP001057498">
    <property type="component" value="Chromosome"/>
</dbReference>
<reference evidence="2" key="1">
    <citation type="submission" date="2022-04" db="EMBL/GenBank/DDBJ databases">
        <title>Whole genome sequence of Sphaerotilus sp. FB-5.</title>
        <authorList>
            <person name="Takeda M."/>
            <person name="Narihara S."/>
            <person name="Akimoto M."/>
            <person name="Akimoto R."/>
            <person name="Nishiyashiki S."/>
            <person name="Murakami T."/>
        </authorList>
    </citation>
    <scope>NUCLEOTIDE SEQUENCE</scope>
    <source>
        <strain evidence="2">FB-5</strain>
    </source>
</reference>
<dbReference type="Gene3D" id="3.40.50.300">
    <property type="entry name" value="P-loop containing nucleotide triphosphate hydrolases"/>
    <property type="match status" value="1"/>
</dbReference>
<dbReference type="InterPro" id="IPR027417">
    <property type="entry name" value="P-loop_NTPase"/>
</dbReference>
<dbReference type="Pfam" id="PF20030">
    <property type="entry name" value="bpMoxR"/>
    <property type="match status" value="1"/>
</dbReference>
<evidence type="ECO:0000313" key="3">
    <source>
        <dbReference type="Proteomes" id="UP001057498"/>
    </source>
</evidence>
<dbReference type="PANTHER" id="PTHR32204:SF0">
    <property type="entry name" value="ATPASE RAVA"/>
    <property type="match status" value="1"/>
</dbReference>
<dbReference type="InterPro" id="IPR041538">
    <property type="entry name" value="RavA-like_AAA_lid"/>
</dbReference>
<dbReference type="RefSeq" id="WP_251973112.1">
    <property type="nucleotide sequence ID" value="NZ_AP025730.1"/>
</dbReference>
<dbReference type="InterPro" id="IPR003593">
    <property type="entry name" value="AAA+_ATPase"/>
</dbReference>
<dbReference type="Pfam" id="PF17868">
    <property type="entry name" value="AAA_lid_8"/>
    <property type="match status" value="1"/>
</dbReference>
<accession>A0ABM7YKT4</accession>
<name>A0ABM7YKT4_9BURK</name>
<dbReference type="SUPFAM" id="SSF52540">
    <property type="entry name" value="P-loop containing nucleoside triphosphate hydrolases"/>
    <property type="match status" value="1"/>
</dbReference>
<dbReference type="EMBL" id="AP025730">
    <property type="protein sequence ID" value="BDI05042.1"/>
    <property type="molecule type" value="Genomic_DNA"/>
</dbReference>
<dbReference type="CDD" id="cd00009">
    <property type="entry name" value="AAA"/>
    <property type="match status" value="1"/>
</dbReference>
<dbReference type="InterPro" id="IPR050513">
    <property type="entry name" value="RavA_ATPases"/>
</dbReference>
<dbReference type="SMART" id="SM00382">
    <property type="entry name" value="AAA"/>
    <property type="match status" value="1"/>
</dbReference>
<keyword evidence="3" id="KW-1185">Reference proteome</keyword>
<evidence type="ECO:0000259" key="1">
    <source>
        <dbReference type="SMART" id="SM00382"/>
    </source>
</evidence>
<gene>
    <name evidence="2" type="ORF">CATMQ487_20120</name>
</gene>
<proteinExistence type="predicted"/>
<protein>
    <submittedName>
        <fullName evidence="2">MoxR-like protein</fullName>
    </submittedName>
</protein>
<sequence length="714" mass="78013">MISNKIQSLLQSLNQGLVDRENTLKLALLAALAGENIVLVGPPGTGKSLVARRIARSLSDEGVDYFEYLLTKFSTPEELFGPLSIAALKADRFQRNTEGYLPTVRVAFLDEIFKASSSILNALLTILNERVYHNGPQVQNVPLQALIAASNELPTDQEELGALYDRFLVRVFVDYVGAHSLSKLFAPTTEPDLHPADRITPAELEQIRRTAPEVAFPPELIQAVQDIWAAHREAFKEDRRESLSDRRLKKVIHLLRVSAATNGRQAVDLSDLMLLKDCLWNHADNAIKVRELVLGTLQRHSRQVPADQVEVPSPLAEQAPQITYVLDSDGRTLVPISATSAQTTQPTAPARSSAPMGAVVKGYAGSGTADDPLLIQSIDDLMDLTRLEVGQQGYHFRQTVDLDISGISTWPAINFKGTYDGCGHSVMDKNVSDHSHRWLFKILLASRVSGIALKNCGLSEVTADKSKLTSCSTSVNLTGTASDSKISFCTSIKNIVATRANKCEIKSCTSGRSIADGIEQSRIHSCKSNWPLILSGAKDSSIENCMATINHRFNRSNLWGCIADYTDSTSINKCFTNGGLYTTGSLCGIVRRANSGTISRCAVGATPITLRGTIANDSSAKLERNVALDSVKSSDGINGEAIAAERFTQRFFEHSLEWDFQNIWIWDDQNQQPTLRHVGADATHLEGLNGVEPASTKGKTIDLLTHQAQANIWL</sequence>